<organism evidence="1 2">
    <name type="scientific">Trifolium pratense</name>
    <name type="common">Red clover</name>
    <dbReference type="NCBI Taxonomy" id="57577"/>
    <lineage>
        <taxon>Eukaryota</taxon>
        <taxon>Viridiplantae</taxon>
        <taxon>Streptophyta</taxon>
        <taxon>Embryophyta</taxon>
        <taxon>Tracheophyta</taxon>
        <taxon>Spermatophyta</taxon>
        <taxon>Magnoliopsida</taxon>
        <taxon>eudicotyledons</taxon>
        <taxon>Gunneridae</taxon>
        <taxon>Pentapetalae</taxon>
        <taxon>rosids</taxon>
        <taxon>fabids</taxon>
        <taxon>Fabales</taxon>
        <taxon>Fabaceae</taxon>
        <taxon>Papilionoideae</taxon>
        <taxon>50 kb inversion clade</taxon>
        <taxon>NPAAA clade</taxon>
        <taxon>Hologalegina</taxon>
        <taxon>IRL clade</taxon>
        <taxon>Trifolieae</taxon>
        <taxon>Trifolium</taxon>
    </lineage>
</organism>
<dbReference type="AlphaFoldDB" id="A0A2K3NTI6"/>
<sequence>MACIIMHNVWYNCDKFTNSKETPCYRRKLCGSKVESLWLNGQKSVVKLIKPVDVLQNMTSLTEGSCLFLSSPEAYWLSFEDFTPKEVLPEILEGLKRPQA</sequence>
<reference evidence="1 2" key="2">
    <citation type="journal article" date="2017" name="Front. Plant Sci.">
        <title>Gene Classification and Mining of Molecular Markers Useful in Red Clover (Trifolium pratense) Breeding.</title>
        <authorList>
            <person name="Istvanek J."/>
            <person name="Dluhosova J."/>
            <person name="Dluhos P."/>
            <person name="Patkova L."/>
            <person name="Nedelnik J."/>
            <person name="Repkova J."/>
        </authorList>
    </citation>
    <scope>NUCLEOTIDE SEQUENCE [LARGE SCALE GENOMIC DNA]</scope>
    <source>
        <strain evidence="2">cv. Tatra</strain>
        <tissue evidence="1">Young leaves</tissue>
    </source>
</reference>
<comment type="caution">
    <text evidence="1">The sequence shown here is derived from an EMBL/GenBank/DDBJ whole genome shotgun (WGS) entry which is preliminary data.</text>
</comment>
<name>A0A2K3NTI6_TRIPR</name>
<reference evidence="1 2" key="1">
    <citation type="journal article" date="2014" name="Am. J. Bot.">
        <title>Genome assembly and annotation for red clover (Trifolium pratense; Fabaceae).</title>
        <authorList>
            <person name="Istvanek J."/>
            <person name="Jaros M."/>
            <person name="Krenek A."/>
            <person name="Repkova J."/>
        </authorList>
    </citation>
    <scope>NUCLEOTIDE SEQUENCE [LARGE SCALE GENOMIC DNA]</scope>
    <source>
        <strain evidence="2">cv. Tatra</strain>
        <tissue evidence="1">Young leaves</tissue>
    </source>
</reference>
<accession>A0A2K3NTI6</accession>
<proteinExistence type="predicted"/>
<gene>
    <name evidence="1" type="ORF">L195_g002809</name>
</gene>
<dbReference type="EMBL" id="ASHM01001261">
    <property type="protein sequence ID" value="PNY06345.1"/>
    <property type="molecule type" value="Genomic_DNA"/>
</dbReference>
<evidence type="ECO:0000313" key="1">
    <source>
        <dbReference type="EMBL" id="PNY06345.1"/>
    </source>
</evidence>
<protein>
    <submittedName>
        <fullName evidence="1">Uncharacterized protein</fullName>
    </submittedName>
</protein>
<evidence type="ECO:0000313" key="2">
    <source>
        <dbReference type="Proteomes" id="UP000236291"/>
    </source>
</evidence>
<dbReference type="Proteomes" id="UP000236291">
    <property type="component" value="Unassembled WGS sequence"/>
</dbReference>